<feature type="transmembrane region" description="Helical" evidence="1">
    <location>
        <begin position="263"/>
        <end position="281"/>
    </location>
</feature>
<keyword evidence="1" id="KW-0472">Membrane</keyword>
<evidence type="ECO:0000259" key="2">
    <source>
        <dbReference type="Pfam" id="PF23190"/>
    </source>
</evidence>
<feature type="transmembrane region" description="Helical" evidence="1">
    <location>
        <begin position="429"/>
        <end position="450"/>
    </location>
</feature>
<proteinExistence type="predicted"/>
<comment type="caution">
    <text evidence="4">The sequence shown here is derived from an EMBL/GenBank/DDBJ whole genome shotgun (WGS) entry which is preliminary data.</text>
</comment>
<organism evidence="4 5">
    <name type="scientific">Scheffersomyces spartinae</name>
    <dbReference type="NCBI Taxonomy" id="45513"/>
    <lineage>
        <taxon>Eukaryota</taxon>
        <taxon>Fungi</taxon>
        <taxon>Dikarya</taxon>
        <taxon>Ascomycota</taxon>
        <taxon>Saccharomycotina</taxon>
        <taxon>Pichiomycetes</taxon>
        <taxon>Debaryomycetaceae</taxon>
        <taxon>Scheffersomyces</taxon>
    </lineage>
</organism>
<dbReference type="Proteomes" id="UP000790833">
    <property type="component" value="Unassembled WGS sequence"/>
</dbReference>
<dbReference type="PANTHER" id="PTHR35859">
    <property type="entry name" value="NONSELECTIVE CATION CHANNEL PROTEIN"/>
    <property type="match status" value="1"/>
</dbReference>
<dbReference type="AlphaFoldDB" id="A0A9P7V668"/>
<dbReference type="Pfam" id="PF23190">
    <property type="entry name" value="LHD_TRPY1"/>
    <property type="match status" value="1"/>
</dbReference>
<feature type="domain" description="YVC1 N-terminal linker helical" evidence="2">
    <location>
        <begin position="28"/>
        <end position="218"/>
    </location>
</feature>
<accession>A0A9P7V668</accession>
<feature type="transmembrane region" description="Helical" evidence="1">
    <location>
        <begin position="511"/>
        <end position="529"/>
    </location>
</feature>
<keyword evidence="1" id="KW-1133">Transmembrane helix</keyword>
<sequence length="659" mass="75601">MDLEQPSLLDRHEGDLFLQSSCPNPRQVFKICQNLKVLIDRVIPITFDQDDVTSTDSAILNDEVVKLTFKAAGGKGDGKKGTSSYRYRAALVFCLLKVCDWYWQQADIELSNNSLYLLRAVAAQTLAGIVIEETKEDELLFLGMLCHRYSICIHEEDQNPISALELAVDMHSTIVMGSSGYQRCIQWLWRGWIVQSTVDPHSYVMYKGVDSSSFRLHFNPARIKTPAYQNLLEIFFSIIFLVLYTFILNGHGNTDHSLTFVEYLFYWFTIGSIVDEIVKIYHVGYNYLGFWNVFNDFMYSIISVAFVFRMLSVTAPKHHPNEERFDQISFRVLSCAAPLMWSRLLLYLDAQRFVGALIVVVKTMMKESILFFFLLAVVIIGFLQGLLGLDAADGTSESTKKILVSLIKAVVGDSNVGDVANLVPPYASILYYSYNFILAVILMNILIALYSTAYGQIVENATAEYFALVAHKTLRYIRAPDVDLYVPPFNIFEILLSPFYHFLSEKHYKTLNYYVMVIIYAPMLCYITVDELSHARRIQFNRFKGLPDDANEINTEWDLTDGFDVEAETSWDGIRERNSEVTNELRLQREGENEDPEFNIDSYKFEAEIDKVVQPVVKAKKVGIKWELYDLYEKLDKLTTLVESVVAENQELKKQLNDK</sequence>
<protein>
    <submittedName>
        <fullName evidence="4">Calcium channel yvc1</fullName>
    </submittedName>
</protein>
<keyword evidence="5" id="KW-1185">Reference proteome</keyword>
<dbReference type="GeneID" id="66115850"/>
<evidence type="ECO:0000256" key="1">
    <source>
        <dbReference type="SAM" id="Phobius"/>
    </source>
</evidence>
<gene>
    <name evidence="4" type="primary">YVC1</name>
    <name evidence="4" type="ORF">KQ657_002476</name>
</gene>
<feature type="transmembrane region" description="Helical" evidence="1">
    <location>
        <begin position="369"/>
        <end position="389"/>
    </location>
</feature>
<dbReference type="InterPro" id="IPR052971">
    <property type="entry name" value="TRP_calcium_channel"/>
</dbReference>
<name>A0A9P7V668_9ASCO</name>
<evidence type="ECO:0000313" key="4">
    <source>
        <dbReference type="EMBL" id="KAG7192112.1"/>
    </source>
</evidence>
<dbReference type="OrthoDB" id="301415at2759"/>
<dbReference type="Pfam" id="PF23317">
    <property type="entry name" value="YVC1_C"/>
    <property type="match status" value="1"/>
</dbReference>
<feature type="transmembrane region" description="Helical" evidence="1">
    <location>
        <begin position="288"/>
        <end position="308"/>
    </location>
</feature>
<dbReference type="RefSeq" id="XP_043047663.1">
    <property type="nucleotide sequence ID" value="XM_043193237.1"/>
</dbReference>
<dbReference type="InterPro" id="IPR056336">
    <property type="entry name" value="YVC1_C"/>
</dbReference>
<feature type="domain" description="Calcium channel YVC1-like C-terminal transmembrane" evidence="3">
    <location>
        <begin position="253"/>
        <end position="531"/>
    </location>
</feature>
<keyword evidence="1" id="KW-0812">Transmembrane</keyword>
<feature type="transmembrane region" description="Helical" evidence="1">
    <location>
        <begin position="231"/>
        <end position="251"/>
    </location>
</feature>
<reference evidence="4" key="1">
    <citation type="submission" date="2021-03" db="EMBL/GenBank/DDBJ databases">
        <authorList>
            <person name="Palmer J.M."/>
        </authorList>
    </citation>
    <scope>NUCLEOTIDE SEQUENCE</scope>
    <source>
        <strain evidence="4">ARV_011</strain>
    </source>
</reference>
<evidence type="ECO:0000313" key="5">
    <source>
        <dbReference type="Proteomes" id="UP000790833"/>
    </source>
</evidence>
<evidence type="ECO:0000259" key="3">
    <source>
        <dbReference type="Pfam" id="PF23317"/>
    </source>
</evidence>
<dbReference type="PANTHER" id="PTHR35859:SF5">
    <property type="entry name" value="ION TRANSPORT DOMAIN-CONTAINING PROTEIN"/>
    <property type="match status" value="1"/>
</dbReference>
<dbReference type="EMBL" id="JAHMUF010000020">
    <property type="protein sequence ID" value="KAG7192112.1"/>
    <property type="molecule type" value="Genomic_DNA"/>
</dbReference>
<dbReference type="InterPro" id="IPR056337">
    <property type="entry name" value="LHD_YVC1"/>
</dbReference>